<evidence type="ECO:0000313" key="5">
    <source>
        <dbReference type="Proteomes" id="UP001570511"/>
    </source>
</evidence>
<dbReference type="RefSeq" id="WP_372388575.1">
    <property type="nucleotide sequence ID" value="NZ_JBGNYA010000001.1"/>
</dbReference>
<dbReference type="SUPFAM" id="SSF51735">
    <property type="entry name" value="NAD(P)-binding Rossmann-fold domains"/>
    <property type="match status" value="1"/>
</dbReference>
<dbReference type="InterPro" id="IPR036291">
    <property type="entry name" value="NAD(P)-bd_dom_sf"/>
</dbReference>
<feature type="domain" description="GFO/IDH/MocA-like oxidoreductase" evidence="3">
    <location>
        <begin position="149"/>
        <end position="264"/>
    </location>
</feature>
<dbReference type="AlphaFoldDB" id="A0ABD5MAW1"/>
<feature type="domain" description="Gfo/Idh/MocA-like oxidoreductase N-terminal" evidence="2">
    <location>
        <begin position="20"/>
        <end position="137"/>
    </location>
</feature>
<dbReference type="InterPro" id="IPR055170">
    <property type="entry name" value="GFO_IDH_MocA-like_dom"/>
</dbReference>
<reference evidence="4 5" key="1">
    <citation type="submission" date="2024-08" db="EMBL/GenBank/DDBJ databases">
        <title>Halobellus sp. MBLA0158 whole genome sequence.</title>
        <authorList>
            <person name="Hwang C.Y."/>
            <person name="Cho E.-S."/>
            <person name="Seo M.-J."/>
        </authorList>
    </citation>
    <scope>NUCLEOTIDE SEQUENCE [LARGE SCALE GENOMIC DNA]</scope>
    <source>
        <strain evidence="4 5">MBLA0158</strain>
    </source>
</reference>
<gene>
    <name evidence="4" type="ORF">OS889_07235</name>
</gene>
<evidence type="ECO:0000256" key="1">
    <source>
        <dbReference type="ARBA" id="ARBA00023002"/>
    </source>
</evidence>
<sequence>MNQNNVSSLDSSRQISTEQLRAGVIGGGNIAERAHLPAYTEHKKVDLVGIADPDEERRSYLESKFSGLATYRDGSQLIDSGDLDLVSICSPPSTHKKYFIQAANNNCHIFCEKPLALTPTEAQRMVEAAQQSGIVTLLGYAYQFMSNFTRVIEMVDAGLLGDIVEAHTTIFSSPPVAGWYFDPDVSGGGVVKDKCPHIFDFYHTIFDIQPRVTSAELRFKNTTSVEDIATIGLNYEGIDVNVSVGWTHDRWYHLNELVGTDGILRFNDERLQGNVRGHKLQYKNGELPRLQLGPLYQLWGRTEDNYERRRLNHFITHCINGDDETYAPVTQGLAITQTIEDVYDAGSS</sequence>
<dbReference type="PANTHER" id="PTHR43818:SF11">
    <property type="entry name" value="BCDNA.GH03377"/>
    <property type="match status" value="1"/>
</dbReference>
<proteinExistence type="predicted"/>
<dbReference type="GO" id="GO:0016491">
    <property type="term" value="F:oxidoreductase activity"/>
    <property type="evidence" value="ECO:0007669"/>
    <property type="project" value="UniProtKB-KW"/>
</dbReference>
<dbReference type="InterPro" id="IPR000683">
    <property type="entry name" value="Gfo/Idh/MocA-like_OxRdtase_N"/>
</dbReference>
<dbReference type="InterPro" id="IPR050463">
    <property type="entry name" value="Gfo/Idh/MocA_oxidrdct_glycsds"/>
</dbReference>
<dbReference type="Gene3D" id="3.40.50.720">
    <property type="entry name" value="NAD(P)-binding Rossmann-like Domain"/>
    <property type="match status" value="1"/>
</dbReference>
<dbReference type="PANTHER" id="PTHR43818">
    <property type="entry name" value="BCDNA.GH03377"/>
    <property type="match status" value="1"/>
</dbReference>
<evidence type="ECO:0000259" key="3">
    <source>
        <dbReference type="Pfam" id="PF22725"/>
    </source>
</evidence>
<evidence type="ECO:0000259" key="2">
    <source>
        <dbReference type="Pfam" id="PF01408"/>
    </source>
</evidence>
<protein>
    <submittedName>
        <fullName evidence="4">Gfo/Idh/MocA family protein</fullName>
    </submittedName>
</protein>
<dbReference type="EMBL" id="JBGNYA010000001">
    <property type="protein sequence ID" value="MFA1610794.1"/>
    <property type="molecule type" value="Genomic_DNA"/>
</dbReference>
<organism evidence="4 5">
    <name type="scientific">Halobellus rubicundus</name>
    <dbReference type="NCBI Taxonomy" id="2996466"/>
    <lineage>
        <taxon>Archaea</taxon>
        <taxon>Methanobacteriati</taxon>
        <taxon>Methanobacteriota</taxon>
        <taxon>Stenosarchaea group</taxon>
        <taxon>Halobacteria</taxon>
        <taxon>Halobacteriales</taxon>
        <taxon>Haloferacaceae</taxon>
        <taxon>Halobellus</taxon>
    </lineage>
</organism>
<keyword evidence="1" id="KW-0560">Oxidoreductase</keyword>
<comment type="caution">
    <text evidence="4">The sequence shown here is derived from an EMBL/GenBank/DDBJ whole genome shotgun (WGS) entry which is preliminary data.</text>
</comment>
<keyword evidence="5" id="KW-1185">Reference proteome</keyword>
<dbReference type="Pfam" id="PF22725">
    <property type="entry name" value="GFO_IDH_MocA_C3"/>
    <property type="match status" value="1"/>
</dbReference>
<accession>A0ABD5MAW1</accession>
<dbReference type="Pfam" id="PF01408">
    <property type="entry name" value="GFO_IDH_MocA"/>
    <property type="match status" value="1"/>
</dbReference>
<dbReference type="SUPFAM" id="SSF55347">
    <property type="entry name" value="Glyceraldehyde-3-phosphate dehydrogenase-like, C-terminal domain"/>
    <property type="match status" value="1"/>
</dbReference>
<dbReference type="Proteomes" id="UP001570511">
    <property type="component" value="Unassembled WGS sequence"/>
</dbReference>
<name>A0ABD5MAW1_9EURY</name>
<dbReference type="Gene3D" id="3.30.360.10">
    <property type="entry name" value="Dihydrodipicolinate Reductase, domain 2"/>
    <property type="match status" value="1"/>
</dbReference>
<evidence type="ECO:0000313" key="4">
    <source>
        <dbReference type="EMBL" id="MFA1610794.1"/>
    </source>
</evidence>